<dbReference type="Pfam" id="PF13000">
    <property type="entry name" value="Acatn"/>
    <property type="match status" value="1"/>
</dbReference>
<dbReference type="SUPFAM" id="SSF103473">
    <property type="entry name" value="MFS general substrate transporter"/>
    <property type="match status" value="1"/>
</dbReference>
<gene>
    <name evidence="8" type="ORF">GCM10009069_08690</name>
</gene>
<evidence type="ECO:0000256" key="5">
    <source>
        <dbReference type="ARBA" id="ARBA00023136"/>
    </source>
</evidence>
<feature type="transmembrane region" description="Helical" evidence="7">
    <location>
        <begin position="192"/>
        <end position="214"/>
    </location>
</feature>
<feature type="transmembrane region" description="Helical" evidence="7">
    <location>
        <begin position="384"/>
        <end position="411"/>
    </location>
</feature>
<feature type="transmembrane region" description="Helical" evidence="7">
    <location>
        <begin position="361"/>
        <end position="378"/>
    </location>
</feature>
<accession>A0A8J3G1F8</accession>
<evidence type="ECO:0000256" key="2">
    <source>
        <dbReference type="ARBA" id="ARBA00022448"/>
    </source>
</evidence>
<protein>
    <submittedName>
        <fullName evidence="8">MFS transporter</fullName>
    </submittedName>
</protein>
<feature type="region of interest" description="Disordered" evidence="6">
    <location>
        <begin position="488"/>
        <end position="507"/>
    </location>
</feature>
<proteinExistence type="predicted"/>
<feature type="transmembrane region" description="Helical" evidence="7">
    <location>
        <begin position="423"/>
        <end position="444"/>
    </location>
</feature>
<dbReference type="EMBL" id="BMZH01000003">
    <property type="protein sequence ID" value="GHA88002.1"/>
    <property type="molecule type" value="Genomic_DNA"/>
</dbReference>
<feature type="transmembrane region" description="Helical" evidence="7">
    <location>
        <begin position="70"/>
        <end position="89"/>
    </location>
</feature>
<dbReference type="InterPro" id="IPR004752">
    <property type="entry name" value="AmpG_permease/AT-1"/>
</dbReference>
<dbReference type="GO" id="GO:0008521">
    <property type="term" value="F:acetyl-CoA transmembrane transporter activity"/>
    <property type="evidence" value="ECO:0007669"/>
    <property type="project" value="InterPro"/>
</dbReference>
<feature type="transmembrane region" description="Helical" evidence="7">
    <location>
        <begin position="289"/>
        <end position="306"/>
    </location>
</feature>
<evidence type="ECO:0000256" key="4">
    <source>
        <dbReference type="ARBA" id="ARBA00022989"/>
    </source>
</evidence>
<feature type="transmembrane region" description="Helical" evidence="7">
    <location>
        <begin position="138"/>
        <end position="155"/>
    </location>
</feature>
<dbReference type="GO" id="GO:0016020">
    <property type="term" value="C:membrane"/>
    <property type="evidence" value="ECO:0007669"/>
    <property type="project" value="UniProtKB-SubCell"/>
</dbReference>
<keyword evidence="9" id="KW-1185">Reference proteome</keyword>
<keyword evidence="2" id="KW-0813">Transport</keyword>
<sequence length="507" mass="53950">MLFLGASAGLPIMLVYQVLSIWMREADVSRSTIGFFVWVGFAYSLKFLWAPLVDRVRIPGFSHWLGNRRGWTLFAILGTAMAMWGMSFQDPAVDLSTIAVCAVLIAFASATLDICVDAWRVDNASNADQAMVSAIYQLGYRFGMIAAVTGGLFIADLGGFQMTYLVLGGLAVLGGSTPLWAPDLSITREQDVNPVVALILGLGTLAVIAVLLWLGLMDGGWLRTVIGWIGGALSMLPKRLAGGLFILVLASPFLIALWFVSRRGRAQLQTGTVYAVPILGDFADLVRRTGAWALVVLAIIVTYRISDTTMGVMAGPLYIDLGYDKSVIGTVKGAFGISVLIFGAFLGGLSAVRYGMGRSMVIGAVLTILTNLAFAWLAQVETPLAAYLFVTIGADNIAAGFAGSIFIAFMSILANKAMSATQYALYSSLFAFFGKSLAGFSGVLADSVGYQSFFVITAVFGIPALILSIWIWLSGFIDGIDESSTPKAGPFVDTPMRPSLLPSVDGS</sequence>
<dbReference type="InterPro" id="IPR024371">
    <property type="entry name" value="AcetylCoA_trans_1-like"/>
</dbReference>
<keyword evidence="5 7" id="KW-0472">Membrane</keyword>
<feature type="transmembrane region" description="Helical" evidence="7">
    <location>
        <begin position="326"/>
        <end position="349"/>
    </location>
</feature>
<feature type="transmembrane region" description="Helical" evidence="7">
    <location>
        <begin position="450"/>
        <end position="473"/>
    </location>
</feature>
<evidence type="ECO:0000256" key="3">
    <source>
        <dbReference type="ARBA" id="ARBA00022692"/>
    </source>
</evidence>
<feature type="transmembrane region" description="Helical" evidence="7">
    <location>
        <begin position="161"/>
        <end position="180"/>
    </location>
</feature>
<comment type="caution">
    <text evidence="8">The sequence shown here is derived from an EMBL/GenBank/DDBJ whole genome shotgun (WGS) entry which is preliminary data.</text>
</comment>
<dbReference type="Proteomes" id="UP000634004">
    <property type="component" value="Unassembled WGS sequence"/>
</dbReference>
<reference evidence="8" key="2">
    <citation type="submission" date="2020-09" db="EMBL/GenBank/DDBJ databases">
        <authorList>
            <person name="Sun Q."/>
            <person name="Kim S."/>
        </authorList>
    </citation>
    <scope>NUCLEOTIDE SEQUENCE</scope>
    <source>
        <strain evidence="8">KCTC 32513</strain>
    </source>
</reference>
<dbReference type="NCBIfam" id="TIGR00901">
    <property type="entry name" value="2A0125"/>
    <property type="match status" value="1"/>
</dbReference>
<dbReference type="GO" id="GO:0035348">
    <property type="term" value="P:acetyl-CoA transmembrane transport"/>
    <property type="evidence" value="ECO:0007669"/>
    <property type="project" value="InterPro"/>
</dbReference>
<evidence type="ECO:0000256" key="1">
    <source>
        <dbReference type="ARBA" id="ARBA00004141"/>
    </source>
</evidence>
<dbReference type="Gene3D" id="1.20.1250.20">
    <property type="entry name" value="MFS general substrate transporter like domains"/>
    <property type="match status" value="2"/>
</dbReference>
<dbReference type="InterPro" id="IPR036259">
    <property type="entry name" value="MFS_trans_sf"/>
</dbReference>
<feature type="transmembrane region" description="Helical" evidence="7">
    <location>
        <begin position="30"/>
        <end position="49"/>
    </location>
</feature>
<evidence type="ECO:0000313" key="9">
    <source>
        <dbReference type="Proteomes" id="UP000634004"/>
    </source>
</evidence>
<keyword evidence="3 7" id="KW-0812">Transmembrane</keyword>
<evidence type="ECO:0000313" key="8">
    <source>
        <dbReference type="EMBL" id="GHA88002.1"/>
    </source>
</evidence>
<dbReference type="AlphaFoldDB" id="A0A8J3G1F8"/>
<feature type="transmembrane region" description="Helical" evidence="7">
    <location>
        <begin position="240"/>
        <end position="260"/>
    </location>
</feature>
<name>A0A8J3G1F8_9PROT</name>
<dbReference type="PANTHER" id="PTHR12778:SF10">
    <property type="entry name" value="MAJOR FACILITATOR SUPERFAMILY DOMAIN-CONTAINING PROTEIN 3"/>
    <property type="match status" value="1"/>
</dbReference>
<reference evidence="8" key="1">
    <citation type="journal article" date="2014" name="Int. J. Syst. Evol. Microbiol.">
        <title>Complete genome sequence of Corynebacterium casei LMG S-19264T (=DSM 44701T), isolated from a smear-ripened cheese.</title>
        <authorList>
            <consortium name="US DOE Joint Genome Institute (JGI-PGF)"/>
            <person name="Walter F."/>
            <person name="Albersmeier A."/>
            <person name="Kalinowski J."/>
            <person name="Ruckert C."/>
        </authorList>
    </citation>
    <scope>NUCLEOTIDE SEQUENCE</scope>
    <source>
        <strain evidence="8">KCTC 32513</strain>
    </source>
</reference>
<comment type="subcellular location">
    <subcellularLocation>
        <location evidence="1">Membrane</location>
        <topology evidence="1">Multi-pass membrane protein</topology>
    </subcellularLocation>
</comment>
<evidence type="ECO:0000256" key="7">
    <source>
        <dbReference type="SAM" id="Phobius"/>
    </source>
</evidence>
<dbReference type="PANTHER" id="PTHR12778">
    <property type="entry name" value="SOLUTE CARRIER FAMILY 33 ACETYL-COA TRANSPORTER -RELATED"/>
    <property type="match status" value="1"/>
</dbReference>
<keyword evidence="4 7" id="KW-1133">Transmembrane helix</keyword>
<evidence type="ECO:0000256" key="6">
    <source>
        <dbReference type="SAM" id="MobiDB-lite"/>
    </source>
</evidence>
<organism evidence="8 9">
    <name type="scientific">Algimonas arctica</name>
    <dbReference type="NCBI Taxonomy" id="1479486"/>
    <lineage>
        <taxon>Bacteria</taxon>
        <taxon>Pseudomonadati</taxon>
        <taxon>Pseudomonadota</taxon>
        <taxon>Alphaproteobacteria</taxon>
        <taxon>Maricaulales</taxon>
        <taxon>Robiginitomaculaceae</taxon>
        <taxon>Algimonas</taxon>
    </lineage>
</organism>
<feature type="transmembrane region" description="Helical" evidence="7">
    <location>
        <begin position="95"/>
        <end position="117"/>
    </location>
</feature>